<evidence type="ECO:0000259" key="8">
    <source>
        <dbReference type="Pfam" id="PF05189"/>
    </source>
</evidence>
<dbReference type="PROSITE" id="PS01287">
    <property type="entry name" value="RTC"/>
    <property type="match status" value="1"/>
</dbReference>
<evidence type="ECO:0000313" key="10">
    <source>
        <dbReference type="RefSeq" id="XP_022258697.1"/>
    </source>
</evidence>
<sequence length="365" mass="38578">MGTPSSEIITIDGGVMEGGGQILRMAMAFSTLLRKPIRVTNIRAGRSNPGLRPQHLTGLQLVRDLCGGRLKGGEIGSTDISFYPGPVKSGEFVANTGTAGSICLILQIALPCLVFSIEASTIMIKGGTDVTSSPPFDHYLMVFKPILEKFGVKFDCNIVRRGYYPKGGGEVVVKTSPVASFLQPVDIVTAGQVTHFSGRSFVAGVLPIKVAHAMADSASRVLRQAYPGVPLKIDRIKEPSEVAVGNGSGIVIMAETSTGCLLGGSALGRKGESAEKVGEAAAKELLDDLNCGGCVDHHLQDQLIIFMALAKGESRIKTGPVTLHTETAIYVVQLLTEAKFNLVKDEVHNSCIIECQGIGLQQSSD</sequence>
<dbReference type="InterPro" id="IPR000228">
    <property type="entry name" value="RNA3'_term_phos_cyc"/>
</dbReference>
<keyword evidence="5" id="KW-0547">Nucleotide-binding</keyword>
<comment type="catalytic activity">
    <reaction evidence="6">
        <text>a 3'-end 3'-phospho-ribonucleotide-RNA + ATP = a 3'-end 2',3'-cyclophospho-ribonucleotide-RNA + AMP + diphosphate</text>
        <dbReference type="Rhea" id="RHEA:23976"/>
        <dbReference type="Rhea" id="RHEA-COMP:10463"/>
        <dbReference type="Rhea" id="RHEA-COMP:10464"/>
        <dbReference type="ChEBI" id="CHEBI:30616"/>
        <dbReference type="ChEBI" id="CHEBI:33019"/>
        <dbReference type="ChEBI" id="CHEBI:83062"/>
        <dbReference type="ChEBI" id="CHEBI:83064"/>
        <dbReference type="ChEBI" id="CHEBI:456215"/>
        <dbReference type="EC" id="6.5.1.4"/>
    </reaction>
</comment>
<dbReference type="SUPFAM" id="SSF52913">
    <property type="entry name" value="RNA 3'-terminal phosphate cyclase, RPTC, insert domain"/>
    <property type="match status" value="1"/>
</dbReference>
<organism evidence="9 10">
    <name type="scientific">Limulus polyphemus</name>
    <name type="common">Atlantic horseshoe crab</name>
    <dbReference type="NCBI Taxonomy" id="6850"/>
    <lineage>
        <taxon>Eukaryota</taxon>
        <taxon>Metazoa</taxon>
        <taxon>Ecdysozoa</taxon>
        <taxon>Arthropoda</taxon>
        <taxon>Chelicerata</taxon>
        <taxon>Merostomata</taxon>
        <taxon>Xiphosura</taxon>
        <taxon>Limulidae</taxon>
        <taxon>Limulus</taxon>
    </lineage>
</organism>
<dbReference type="Proteomes" id="UP000694941">
    <property type="component" value="Unplaced"/>
</dbReference>
<dbReference type="InterPro" id="IPR023797">
    <property type="entry name" value="RNA3'_phos_cyclase_dom"/>
</dbReference>
<dbReference type="EC" id="6.5.1.4" evidence="2"/>
<dbReference type="SUPFAM" id="SSF55205">
    <property type="entry name" value="EPT/RTPC-like"/>
    <property type="match status" value="2"/>
</dbReference>
<dbReference type="PANTHER" id="PTHR11096">
    <property type="entry name" value="RNA 3' TERMINAL PHOSPHATE CYCLASE"/>
    <property type="match status" value="1"/>
</dbReference>
<evidence type="ECO:0000256" key="4">
    <source>
        <dbReference type="ARBA" id="ARBA00022598"/>
    </source>
</evidence>
<evidence type="ECO:0000256" key="3">
    <source>
        <dbReference type="ARBA" id="ARBA00021428"/>
    </source>
</evidence>
<accession>A0ABM1TS41</accession>
<dbReference type="NCBIfam" id="TIGR03399">
    <property type="entry name" value="RNA_3prim_cycl"/>
    <property type="match status" value="1"/>
</dbReference>
<evidence type="ECO:0000256" key="5">
    <source>
        <dbReference type="ARBA" id="ARBA00022741"/>
    </source>
</evidence>
<keyword evidence="4" id="KW-0436">Ligase</keyword>
<dbReference type="InterPro" id="IPR017770">
    <property type="entry name" value="RNA3'_term_phos_cyc_type_1"/>
</dbReference>
<dbReference type="InterPro" id="IPR036553">
    <property type="entry name" value="RPTC_insert"/>
</dbReference>
<dbReference type="Pfam" id="PF01137">
    <property type="entry name" value="RTC"/>
    <property type="match status" value="1"/>
</dbReference>
<dbReference type="HAMAP" id="MF_00200">
    <property type="entry name" value="RTC"/>
    <property type="match status" value="1"/>
</dbReference>
<proteinExistence type="inferred from homology"/>
<dbReference type="InterPro" id="IPR013792">
    <property type="entry name" value="RNA3'P_cycl/enolpyr_Trfase_a/b"/>
</dbReference>
<gene>
    <name evidence="10" type="primary">LOC106474687</name>
</gene>
<keyword evidence="9" id="KW-1185">Reference proteome</keyword>
<evidence type="ECO:0000256" key="6">
    <source>
        <dbReference type="ARBA" id="ARBA00024481"/>
    </source>
</evidence>
<dbReference type="InterPro" id="IPR013791">
    <property type="entry name" value="RNA3'-term_phos_cycl_insert"/>
</dbReference>
<feature type="domain" description="RNA 3'-terminal phosphate cyclase" evidence="7">
    <location>
        <begin position="16"/>
        <end position="341"/>
    </location>
</feature>
<dbReference type="RefSeq" id="XP_022258697.1">
    <property type="nucleotide sequence ID" value="XM_022402989.1"/>
</dbReference>
<dbReference type="InterPro" id="IPR037136">
    <property type="entry name" value="RNA3'_phos_cyclase_dom_sf"/>
</dbReference>
<feature type="domain" description="RNA 3'-terminal phosphate cyclase insert" evidence="8">
    <location>
        <begin position="190"/>
        <end position="289"/>
    </location>
</feature>
<dbReference type="Gene3D" id="3.30.360.20">
    <property type="entry name" value="RNA 3'-terminal phosphate cyclase, insert domain"/>
    <property type="match status" value="1"/>
</dbReference>
<dbReference type="Pfam" id="PF05189">
    <property type="entry name" value="RTC_insert"/>
    <property type="match status" value="1"/>
</dbReference>
<evidence type="ECO:0000313" key="9">
    <source>
        <dbReference type="Proteomes" id="UP000694941"/>
    </source>
</evidence>
<protein>
    <recommendedName>
        <fullName evidence="3">RNA 3'-terminal phosphate cyclase</fullName>
        <ecNumber evidence="2">6.5.1.4</ecNumber>
    </recommendedName>
</protein>
<dbReference type="GeneID" id="106474687"/>
<dbReference type="InterPro" id="IPR020719">
    <property type="entry name" value="RNA3'_term_phos_cycl-like_CS"/>
</dbReference>
<comment type="similarity">
    <text evidence="1">Belongs to the RNA 3'-terminal cyclase family. Type 1 subfamily.</text>
</comment>
<dbReference type="PANTHER" id="PTHR11096:SF0">
    <property type="entry name" value="RNA 3'-TERMINAL PHOSPHATE CYCLASE"/>
    <property type="match status" value="1"/>
</dbReference>
<evidence type="ECO:0000256" key="1">
    <source>
        <dbReference type="ARBA" id="ARBA00009206"/>
    </source>
</evidence>
<evidence type="ECO:0000256" key="2">
    <source>
        <dbReference type="ARBA" id="ARBA00012725"/>
    </source>
</evidence>
<reference evidence="10" key="1">
    <citation type="submission" date="2025-08" db="UniProtKB">
        <authorList>
            <consortium name="RefSeq"/>
        </authorList>
    </citation>
    <scope>IDENTIFICATION</scope>
    <source>
        <tissue evidence="10">Muscle</tissue>
    </source>
</reference>
<dbReference type="PIRSF" id="PIRSF005378">
    <property type="entry name" value="RNA3'_term_phos_cycl_euk"/>
    <property type="match status" value="1"/>
</dbReference>
<name>A0ABM1TS41_LIMPO</name>
<evidence type="ECO:0000259" key="7">
    <source>
        <dbReference type="Pfam" id="PF01137"/>
    </source>
</evidence>
<dbReference type="Gene3D" id="3.65.10.20">
    <property type="entry name" value="RNA 3'-terminal phosphate cyclase domain"/>
    <property type="match status" value="1"/>
</dbReference>